<dbReference type="EMBL" id="BSTK01000007">
    <property type="protein sequence ID" value="GLY86852.1"/>
    <property type="molecule type" value="Genomic_DNA"/>
</dbReference>
<comment type="caution">
    <text evidence="2">The sequence shown here is derived from an EMBL/GenBank/DDBJ whole genome shotgun (WGS) entry which is preliminary data.</text>
</comment>
<gene>
    <name evidence="2" type="ORF">Airi02_047810</name>
</gene>
<evidence type="ECO:0000313" key="2">
    <source>
        <dbReference type="EMBL" id="GLY86852.1"/>
    </source>
</evidence>
<accession>A0A9W6S703</accession>
<dbReference type="Proteomes" id="UP001165074">
    <property type="component" value="Unassembled WGS sequence"/>
</dbReference>
<feature type="domain" description="DUF5753" evidence="1">
    <location>
        <begin position="5"/>
        <end position="41"/>
    </location>
</feature>
<reference evidence="2" key="1">
    <citation type="submission" date="2023-03" db="EMBL/GenBank/DDBJ databases">
        <title>Actinoallomurus iriomotensis NBRC 103684.</title>
        <authorList>
            <person name="Ichikawa N."/>
            <person name="Sato H."/>
            <person name="Tonouchi N."/>
        </authorList>
    </citation>
    <scope>NUCLEOTIDE SEQUENCE</scope>
    <source>
        <strain evidence="2">NBRC 103684</strain>
    </source>
</reference>
<dbReference type="Pfam" id="PF19054">
    <property type="entry name" value="DUF5753"/>
    <property type="match status" value="1"/>
</dbReference>
<proteinExistence type="predicted"/>
<name>A0A9W6S703_9ACTN</name>
<evidence type="ECO:0000313" key="3">
    <source>
        <dbReference type="Proteomes" id="UP001165074"/>
    </source>
</evidence>
<dbReference type="AlphaFoldDB" id="A0A9W6S703"/>
<organism evidence="2 3">
    <name type="scientific">Actinoallomurus iriomotensis</name>
    <dbReference type="NCBI Taxonomy" id="478107"/>
    <lineage>
        <taxon>Bacteria</taxon>
        <taxon>Bacillati</taxon>
        <taxon>Actinomycetota</taxon>
        <taxon>Actinomycetes</taxon>
        <taxon>Streptosporangiales</taxon>
        <taxon>Thermomonosporaceae</taxon>
        <taxon>Actinoallomurus</taxon>
    </lineage>
</organism>
<sequence>MIALDGFRAEELDRRVTLRRDRQRRFREGTLRLWAIIDEAARVR</sequence>
<dbReference type="InterPro" id="IPR043917">
    <property type="entry name" value="DUF5753"/>
</dbReference>
<keyword evidence="3" id="KW-1185">Reference proteome</keyword>
<protein>
    <recommendedName>
        <fullName evidence="1">DUF5753 domain-containing protein</fullName>
    </recommendedName>
</protein>
<evidence type="ECO:0000259" key="1">
    <source>
        <dbReference type="Pfam" id="PF19054"/>
    </source>
</evidence>